<gene>
    <name evidence="2" type="ORF">CSLFYP84_00693</name>
</gene>
<dbReference type="RefSeq" id="WP_156684354.1">
    <property type="nucleotide sequence ID" value="NZ_CACRUA010000007.1"/>
</dbReference>
<keyword evidence="2" id="KW-0378">Hydrolase</keyword>
<accession>A0A6N2ZZP1</accession>
<organism evidence="2">
    <name type="scientific">Clostridium symbiosum</name>
    <name type="common">Bacteroides symbiosus</name>
    <dbReference type="NCBI Taxonomy" id="1512"/>
    <lineage>
        <taxon>Bacteria</taxon>
        <taxon>Bacillati</taxon>
        <taxon>Bacillota</taxon>
        <taxon>Clostridia</taxon>
        <taxon>Lachnospirales</taxon>
        <taxon>Lachnospiraceae</taxon>
        <taxon>Otoolea</taxon>
    </lineage>
</organism>
<dbReference type="AlphaFoldDB" id="A0A6N2ZZP1"/>
<dbReference type="Gene3D" id="3.40.50.1820">
    <property type="entry name" value="alpha/beta hydrolase"/>
    <property type="match status" value="1"/>
</dbReference>
<feature type="chain" id="PRO_5039049611" evidence="1">
    <location>
        <begin position="26"/>
        <end position="744"/>
    </location>
</feature>
<sequence length="744" mass="80306">MKKHYTPIILTALALTLGLSVSAAAAGPASTAPDDLDSYLLAHTTVSEGARSLPIDRSEVNEHAITGYYTYTFQDGDAAGRTFKLYAGRHAALRAYITVIAVPNGTGDTYEFLEEQGWLEQADTYGELLFVLEPANGSWKAPEEESAYLKACLGESIGNTAFDSRSTSPGGIVQNGRVPVSDGTSCPVFTGHSCNYYVGYGEGCAVLESWTSGNPLYVISQAFIGGGSTGADRLQRSAARTYNGINTGSYYPGFDDASFSATLRAMKKDGVVSSSNFITNADIPVPTLFAGYAADDASIPYWISVNDAVPVSGEQGLFRQNIHSDAWQTVYANQNAKNWDPGTPYGISRVQVSEDGSMTASQIRDFLADYTRYTNPFAYSNNLAYRLDYYKATEAARISAGKNRTSTAYSFRGHDGNEAMVELRALESTRVSAPGCSTEGTVYSCISAFGDYNDDGVLDPRESLVYVPDSAKNAGPDGAPVVVVFPGSTQAASTFMDCSGWWAVANDEGCVVIIVGQFCRTSAASLTYGDEGDSADFARSSLVLLDQVISRQAGVTPDFTRVYGSGHSLGSNTIQTLCNNTEAYYFAAVASTSFPNPEFTAPQMPCYLIVGQSDISEPLPDPRARDLVKAPWDTSADSAIYNWVSGAQAMNGLVKPFVPNSHKSFLAACSSYNESGRYYTYTWNNSADIPLVRFTRTLAREHNCYPEEFRMAWDFLEHYRLAPDGTRSYSASAFESADSVLIVK</sequence>
<dbReference type="SUPFAM" id="SSF53474">
    <property type="entry name" value="alpha/beta-Hydrolases"/>
    <property type="match status" value="1"/>
</dbReference>
<dbReference type="GO" id="GO:0016787">
    <property type="term" value="F:hydrolase activity"/>
    <property type="evidence" value="ECO:0007669"/>
    <property type="project" value="UniProtKB-KW"/>
</dbReference>
<reference evidence="2" key="1">
    <citation type="submission" date="2019-11" db="EMBL/GenBank/DDBJ databases">
        <authorList>
            <person name="Feng L."/>
        </authorList>
    </citation>
    <scope>NUCLEOTIDE SEQUENCE</scope>
    <source>
        <strain evidence="2">CsymbiosumLFYP84</strain>
    </source>
</reference>
<evidence type="ECO:0000256" key="1">
    <source>
        <dbReference type="SAM" id="SignalP"/>
    </source>
</evidence>
<name>A0A6N2ZZP1_CLOSY</name>
<feature type="signal peptide" evidence="1">
    <location>
        <begin position="1"/>
        <end position="25"/>
    </location>
</feature>
<dbReference type="InterPro" id="IPR029058">
    <property type="entry name" value="AB_hydrolase_fold"/>
</dbReference>
<dbReference type="EMBL" id="CACRUA010000007">
    <property type="protein sequence ID" value="VYT83408.1"/>
    <property type="molecule type" value="Genomic_DNA"/>
</dbReference>
<proteinExistence type="predicted"/>
<keyword evidence="1" id="KW-0732">Signal</keyword>
<protein>
    <submittedName>
        <fullName evidence="2">Alpha/beta hydrolase family protein</fullName>
    </submittedName>
</protein>
<evidence type="ECO:0000313" key="2">
    <source>
        <dbReference type="EMBL" id="VYT83408.1"/>
    </source>
</evidence>